<dbReference type="AlphaFoldDB" id="A0A9R0B6R8"/>
<gene>
    <name evidence="2" type="primary">LOC109081839</name>
</gene>
<dbReference type="Proteomes" id="UP001155660">
    <property type="component" value="Chromosome A13"/>
</dbReference>
<protein>
    <submittedName>
        <fullName evidence="2">Thyroid adenoma-associated protein homolog</fullName>
    </submittedName>
</protein>
<organism evidence="2">
    <name type="scientific">Cyprinus carpio</name>
    <name type="common">Common carp</name>
    <dbReference type="NCBI Taxonomy" id="7962"/>
    <lineage>
        <taxon>Eukaryota</taxon>
        <taxon>Metazoa</taxon>
        <taxon>Chordata</taxon>
        <taxon>Craniata</taxon>
        <taxon>Vertebrata</taxon>
        <taxon>Euteleostomi</taxon>
        <taxon>Actinopterygii</taxon>
        <taxon>Neopterygii</taxon>
        <taxon>Teleostei</taxon>
        <taxon>Ostariophysi</taxon>
        <taxon>Cypriniformes</taxon>
        <taxon>Cyprinidae</taxon>
        <taxon>Cyprininae</taxon>
        <taxon>Cyprinus</taxon>
    </lineage>
</organism>
<name>A0A9R0B6R8_CYPCA</name>
<dbReference type="KEGG" id="ccar:109081839"/>
<feature type="signal peptide" evidence="1">
    <location>
        <begin position="1"/>
        <end position="22"/>
    </location>
</feature>
<evidence type="ECO:0000313" key="2">
    <source>
        <dbReference type="RefSeq" id="XP_042624232.1"/>
    </source>
</evidence>
<feature type="chain" id="PRO_5040107429" evidence="1">
    <location>
        <begin position="23"/>
        <end position="231"/>
    </location>
</feature>
<keyword evidence="1" id="KW-0732">Signal</keyword>
<dbReference type="RefSeq" id="XP_042624232.1">
    <property type="nucleotide sequence ID" value="XM_042768298.1"/>
</dbReference>
<evidence type="ECO:0000256" key="1">
    <source>
        <dbReference type="SAM" id="SignalP"/>
    </source>
</evidence>
<accession>A0A9R0B6R8</accession>
<reference evidence="2" key="1">
    <citation type="submission" date="2025-08" db="UniProtKB">
        <authorList>
            <consortium name="RefSeq"/>
        </authorList>
    </citation>
    <scope>IDENTIFICATION</scope>
    <source>
        <tissue evidence="2">Muscle</tissue>
    </source>
</reference>
<proteinExistence type="predicted"/>
<sequence>MLLWKYSFLLAALDFFHRFLLCYNGVEFCLRSSHGCKEALDDVKLKGLTVHLVVVQIGCLSSTSTDHCSHLRDSITSCLDGFKIGSGSALGESVSFSHAQAVLYCLASNFLEVKQLACNLLQKLPPAAVRLQEPERLQSLLQVALDPSTKPFDSVTATHLLNLMLHQPGLRDALISCIQKQHIPVQPPALIQSQASEASGLEQNTLAVVQWLMVCLKEENINNLLYLGKKI</sequence>
<dbReference type="GeneID" id="109081839"/>
<dbReference type="OrthoDB" id="73997at2759"/>